<evidence type="ECO:0000313" key="1">
    <source>
        <dbReference type="EMBL" id="TDF74702.1"/>
    </source>
</evidence>
<keyword evidence="2" id="KW-1185">Reference proteome</keyword>
<protein>
    <submittedName>
        <fullName evidence="1">HIT family protein</fullName>
    </submittedName>
</protein>
<accession>A0AC61QL64</accession>
<name>A0AC61QL64_9BACT</name>
<organism evidence="1 2">
    <name type="scientific">Candidatus Syntrophosphaera thermopropionivorans</name>
    <dbReference type="NCBI Taxonomy" id="2593015"/>
    <lineage>
        <taxon>Bacteria</taxon>
        <taxon>Pseudomonadati</taxon>
        <taxon>Candidatus Cloacimonadota</taxon>
        <taxon>Candidatus Cloacimonadia</taxon>
        <taxon>Candidatus Cloacimonadales</taxon>
        <taxon>Candidatus Cloacimonadaceae</taxon>
        <taxon>Candidatus Syntrophosphaera</taxon>
    </lineage>
</organism>
<evidence type="ECO:0000313" key="2">
    <source>
        <dbReference type="Proteomes" id="UP000294588"/>
    </source>
</evidence>
<reference evidence="1" key="1">
    <citation type="submission" date="2019-03" db="EMBL/GenBank/DDBJ databases">
        <title>Candidatus Syntrophosphaera thermopropionivorans: a novel player in syntrophic propionate oxidation during anaerobic digestion.</title>
        <authorList>
            <person name="Dyksma S."/>
        </authorList>
    </citation>
    <scope>NUCLEOTIDE SEQUENCE</scope>
    <source>
        <strain evidence="1">W5</strain>
    </source>
</reference>
<gene>
    <name evidence="1" type="ORF">E0946_01060</name>
</gene>
<dbReference type="EMBL" id="SMOG01000001">
    <property type="protein sequence ID" value="TDF74702.1"/>
    <property type="molecule type" value="Genomic_DNA"/>
</dbReference>
<comment type="caution">
    <text evidence="1">The sequence shown here is derived from an EMBL/GenBank/DDBJ whole genome shotgun (WGS) entry which is preliminary data.</text>
</comment>
<dbReference type="Proteomes" id="UP000294588">
    <property type="component" value="Unassembled WGS sequence"/>
</dbReference>
<proteinExistence type="predicted"/>
<sequence length="120" mass="14086">MNCIFCLISPDKYLAENEYFFAIRDIHPITKGHSLIISKRHTPDFFTLQPEEMTALLEISRTMRNLLDEELHPEAYNLLMNCGSAAHQSIFHFHLHFIPRYHKDGLSLRAINEKLRSITF</sequence>